<dbReference type="PANTHER" id="PTHR30273">
    <property type="entry name" value="PERIPLASMIC SIGNAL SENSOR AND SIGMA FACTOR ACTIVATOR FECR-RELATED"/>
    <property type="match status" value="1"/>
</dbReference>
<dbReference type="AlphaFoldDB" id="A0A6H0KLV4"/>
<dbReference type="Pfam" id="PF04773">
    <property type="entry name" value="FecR"/>
    <property type="match status" value="1"/>
</dbReference>
<keyword evidence="5" id="KW-1185">Reference proteome</keyword>
<sequence>MTDQKLKESMQVAEELAKEICTGEPSTSLLAQKWKEESPELYEEIRKQESLSQAISFHDSIDTRQALEEVSSRLNLPPRRFGRRIIYNIGIAASFLLILGTAATWLWMRNSEETVAEWAASVPEPAKISLIAQNDEPMELAESNLTVQGNQLIGSTLDGKRNIAIELKPDNQFNKLAVPAGGEYRLTLEDGTVVQVNAASELLFPAHFKEHIRQVELRGEAYFKVKHNSEKPFNVLLGTLNVQVTGTTFNIKAYEEEGNVSITLVEGSVNVREGQKVLATLSPGEQFTYHKTTCEYSTSQANISVITSWTEDKFIFNNETIGTIMNELSRWYNVDINVSEDIQDIRYSGILSRKQPLTEILNILHLTNELDFKIYQDRRIDAIEKKD</sequence>
<dbReference type="Gene3D" id="2.60.120.1440">
    <property type="match status" value="1"/>
</dbReference>
<feature type="transmembrane region" description="Helical" evidence="1">
    <location>
        <begin position="85"/>
        <end position="108"/>
    </location>
</feature>
<dbReference type="InterPro" id="IPR012373">
    <property type="entry name" value="Ferrdict_sens_TM"/>
</dbReference>
<evidence type="ECO:0000313" key="5">
    <source>
        <dbReference type="Proteomes" id="UP000501780"/>
    </source>
</evidence>
<proteinExistence type="predicted"/>
<dbReference type="FunFam" id="2.60.120.1440:FF:000001">
    <property type="entry name" value="Putative anti-sigma factor"/>
    <property type="match status" value="1"/>
</dbReference>
<gene>
    <name evidence="4" type="ORF">BacF7301_05050</name>
</gene>
<keyword evidence="1" id="KW-0472">Membrane</keyword>
<accession>A0A6H0KLV4</accession>
<dbReference type="Proteomes" id="UP000501780">
    <property type="component" value="Chromosome"/>
</dbReference>
<feature type="domain" description="FecR protein" evidence="2">
    <location>
        <begin position="176"/>
        <end position="270"/>
    </location>
</feature>
<reference evidence="4 5" key="1">
    <citation type="submission" date="2020-03" db="EMBL/GenBank/DDBJ databases">
        <title>Genomic analysis of Bacteroides faecium CBA7301.</title>
        <authorList>
            <person name="Kim J."/>
            <person name="Roh S.W."/>
        </authorList>
    </citation>
    <scope>NUCLEOTIDE SEQUENCE [LARGE SCALE GENOMIC DNA]</scope>
    <source>
        <strain evidence="4 5">CBA7301</strain>
    </source>
</reference>
<keyword evidence="1" id="KW-0812">Transmembrane</keyword>
<dbReference type="InterPro" id="IPR006860">
    <property type="entry name" value="FecR"/>
</dbReference>
<dbReference type="Gene3D" id="3.55.50.30">
    <property type="match status" value="1"/>
</dbReference>
<feature type="domain" description="Protein FecR C-terminal" evidence="3">
    <location>
        <begin position="313"/>
        <end position="378"/>
    </location>
</feature>
<dbReference type="EMBL" id="CP050831">
    <property type="protein sequence ID" value="QIU93558.1"/>
    <property type="molecule type" value="Genomic_DNA"/>
</dbReference>
<keyword evidence="1" id="KW-1133">Transmembrane helix</keyword>
<protein>
    <submittedName>
        <fullName evidence="4">FecR family protein</fullName>
    </submittedName>
</protein>
<evidence type="ECO:0000259" key="2">
    <source>
        <dbReference type="Pfam" id="PF04773"/>
    </source>
</evidence>
<evidence type="ECO:0000256" key="1">
    <source>
        <dbReference type="SAM" id="Phobius"/>
    </source>
</evidence>
<evidence type="ECO:0000313" key="4">
    <source>
        <dbReference type="EMBL" id="QIU93558.1"/>
    </source>
</evidence>
<organism evidence="4 5">
    <name type="scientific">Bacteroides faecium</name>
    <dbReference type="NCBI Taxonomy" id="2715212"/>
    <lineage>
        <taxon>Bacteria</taxon>
        <taxon>Pseudomonadati</taxon>
        <taxon>Bacteroidota</taxon>
        <taxon>Bacteroidia</taxon>
        <taxon>Bacteroidales</taxon>
        <taxon>Bacteroidaceae</taxon>
        <taxon>Bacteroides</taxon>
    </lineage>
</organism>
<name>A0A6H0KLV4_9BACE</name>
<dbReference type="InterPro" id="IPR032508">
    <property type="entry name" value="FecR_C"/>
</dbReference>
<dbReference type="RefSeq" id="WP_167960812.1">
    <property type="nucleotide sequence ID" value="NZ_CP050831.1"/>
</dbReference>
<dbReference type="Pfam" id="PF16344">
    <property type="entry name" value="FecR_C"/>
    <property type="match status" value="1"/>
</dbReference>
<dbReference type="PANTHER" id="PTHR30273:SF2">
    <property type="entry name" value="PROTEIN FECR"/>
    <property type="match status" value="1"/>
</dbReference>
<dbReference type="GO" id="GO:0016989">
    <property type="term" value="F:sigma factor antagonist activity"/>
    <property type="evidence" value="ECO:0007669"/>
    <property type="project" value="TreeGrafter"/>
</dbReference>
<evidence type="ECO:0000259" key="3">
    <source>
        <dbReference type="Pfam" id="PF16344"/>
    </source>
</evidence>
<dbReference type="KEGG" id="bfc:BacF7301_05050"/>